<dbReference type="HOGENOM" id="CLU_2772239_0_0_9"/>
<dbReference type="AlphaFoldDB" id="I8U1R5"/>
<reference evidence="2" key="2">
    <citation type="submission" date="2015-02" db="EMBL/GenBank/DDBJ databases">
        <title>Complete Genome Sequence of Pelosinus fermentans JBW45.</title>
        <authorList>
            <person name="De Leon K.B."/>
            <person name="Utturkar S.M."/>
            <person name="Camilleri L.B."/>
            <person name="Arkin A.P."/>
            <person name="Fields M.W."/>
            <person name="Brown S.D."/>
            <person name="Wall J.D."/>
        </authorList>
    </citation>
    <scope>NUCLEOTIDE SEQUENCE [LARGE SCALE GENOMIC DNA]</scope>
    <source>
        <strain evidence="2">JBW45</strain>
    </source>
</reference>
<dbReference type="EMBL" id="CP010978">
    <property type="protein sequence ID" value="AJQ30030.1"/>
    <property type="molecule type" value="Genomic_DNA"/>
</dbReference>
<gene>
    <name evidence="1" type="ORF">JBW_04701</name>
</gene>
<dbReference type="KEGG" id="pft:JBW_04701"/>
<sequence>MITVHTSNSTMELAEVIFNRYILIDYDGNEYIILDYFGQKSLYKLHHDERERMGITYIDAIDKINFDEK</sequence>
<evidence type="ECO:0000313" key="1">
    <source>
        <dbReference type="EMBL" id="AJQ30030.1"/>
    </source>
</evidence>
<protein>
    <submittedName>
        <fullName evidence="1">Uncharacterized protein</fullName>
    </submittedName>
</protein>
<dbReference type="Proteomes" id="UP000005361">
    <property type="component" value="Chromosome"/>
</dbReference>
<organism evidence="1 2">
    <name type="scientific">Pelosinus fermentans JBW45</name>
    <dbReference type="NCBI Taxonomy" id="1192197"/>
    <lineage>
        <taxon>Bacteria</taxon>
        <taxon>Bacillati</taxon>
        <taxon>Bacillota</taxon>
        <taxon>Negativicutes</taxon>
        <taxon>Selenomonadales</taxon>
        <taxon>Sporomusaceae</taxon>
        <taxon>Pelosinus</taxon>
    </lineage>
</organism>
<reference evidence="1 2" key="1">
    <citation type="journal article" date="2015" name="Genome Announc.">
        <title>Complete Genome Sequence of Pelosinus fermentans JBW45, a Member of a Remarkably Competitive Group of Negativicutes in the Firmicutes Phylum.</title>
        <authorList>
            <person name="De Leon K.B."/>
            <person name="Utturkar S.M."/>
            <person name="Camilleri L.B."/>
            <person name="Elias D.A."/>
            <person name="Arkin A.P."/>
            <person name="Fields M.W."/>
            <person name="Brown S.D."/>
            <person name="Wall J.D."/>
        </authorList>
    </citation>
    <scope>NUCLEOTIDE SEQUENCE [LARGE SCALE GENOMIC DNA]</scope>
    <source>
        <strain evidence="1 2">JBW45</strain>
    </source>
</reference>
<name>I8U1R5_9FIRM</name>
<evidence type="ECO:0000313" key="2">
    <source>
        <dbReference type="Proteomes" id="UP000005361"/>
    </source>
</evidence>
<proteinExistence type="predicted"/>
<accession>I8U1R5</accession>